<gene>
    <name evidence="15" type="primary">ydgI</name>
    <name evidence="15" type="ORF">NCTC10211_03763</name>
</gene>
<evidence type="ECO:0000256" key="9">
    <source>
        <dbReference type="ARBA" id="ARBA00022989"/>
    </source>
</evidence>
<comment type="subcellular location">
    <subcellularLocation>
        <location evidence="1">Cell inner membrane</location>
        <topology evidence="1">Multi-pass membrane protein</topology>
    </subcellularLocation>
</comment>
<protein>
    <recommendedName>
        <fullName evidence="13">Putative arginine/ornithine antiporter</fullName>
    </recommendedName>
</protein>
<evidence type="ECO:0000256" key="13">
    <source>
        <dbReference type="ARBA" id="ARBA00074307"/>
    </source>
</evidence>
<feature type="transmembrane region" description="Helical" evidence="14">
    <location>
        <begin position="82"/>
        <end position="110"/>
    </location>
</feature>
<evidence type="ECO:0000256" key="6">
    <source>
        <dbReference type="ARBA" id="ARBA00022519"/>
    </source>
</evidence>
<evidence type="ECO:0000256" key="14">
    <source>
        <dbReference type="SAM" id="Phobius"/>
    </source>
</evidence>
<feature type="transmembrane region" description="Helical" evidence="14">
    <location>
        <begin position="161"/>
        <end position="183"/>
    </location>
</feature>
<dbReference type="GO" id="GO:0006865">
    <property type="term" value="P:amino acid transport"/>
    <property type="evidence" value="ECO:0007669"/>
    <property type="project" value="UniProtKB-KW"/>
</dbReference>
<keyword evidence="6" id="KW-0997">Cell inner membrane</keyword>
<dbReference type="InterPro" id="IPR050367">
    <property type="entry name" value="APC_superfamily"/>
</dbReference>
<evidence type="ECO:0000256" key="5">
    <source>
        <dbReference type="ARBA" id="ARBA00022475"/>
    </source>
</evidence>
<reference evidence="15 16" key="1">
    <citation type="submission" date="2018-06" db="EMBL/GenBank/DDBJ databases">
        <authorList>
            <consortium name="Pathogen Informatics"/>
            <person name="Doyle S."/>
        </authorList>
    </citation>
    <scope>NUCLEOTIDE SEQUENCE [LARGE SCALE GENOMIC DNA]</scope>
    <source>
        <strain evidence="15 16">NCTC10211</strain>
    </source>
</reference>
<dbReference type="PANTHER" id="PTHR42770:SF4">
    <property type="entry name" value="ARGININE_ORNITHINE ANTIPORTER-RELATED"/>
    <property type="match status" value="1"/>
</dbReference>
<keyword evidence="9 14" id="KW-1133">Transmembrane helix</keyword>
<dbReference type="InterPro" id="IPR002293">
    <property type="entry name" value="AA/rel_permease1"/>
</dbReference>
<keyword evidence="3" id="KW-0813">Transport</keyword>
<evidence type="ECO:0000256" key="10">
    <source>
        <dbReference type="ARBA" id="ARBA00023136"/>
    </source>
</evidence>
<keyword evidence="7 14" id="KW-0812">Transmembrane</keyword>
<dbReference type="InterPro" id="IPR004754">
    <property type="entry name" value="Amino_acid_antiprt"/>
</dbReference>
<comment type="function">
    <text evidence="12">Catalyzes electroneutral exchange between arginine and ornithine to allow high-efficiency energy conversion in the arginine deiminase pathway.</text>
</comment>
<feature type="transmembrane region" description="Helical" evidence="14">
    <location>
        <begin position="389"/>
        <end position="406"/>
    </location>
</feature>
<feature type="transmembrane region" description="Helical" evidence="14">
    <location>
        <begin position="445"/>
        <end position="464"/>
    </location>
</feature>
<dbReference type="Proteomes" id="UP000254765">
    <property type="component" value="Unassembled WGS sequence"/>
</dbReference>
<dbReference type="EMBL" id="UGYK01000002">
    <property type="protein sequence ID" value="SUI61835.1"/>
    <property type="molecule type" value="Genomic_DNA"/>
</dbReference>
<evidence type="ECO:0000256" key="4">
    <source>
        <dbReference type="ARBA" id="ARBA00022449"/>
    </source>
</evidence>
<keyword evidence="10 14" id="KW-0472">Membrane</keyword>
<dbReference type="GO" id="GO:0015297">
    <property type="term" value="F:antiporter activity"/>
    <property type="evidence" value="ECO:0007669"/>
    <property type="project" value="UniProtKB-KW"/>
</dbReference>
<keyword evidence="4" id="KW-0050">Antiport</keyword>
<dbReference type="PANTHER" id="PTHR42770">
    <property type="entry name" value="AMINO ACID TRANSPORTER-RELATED"/>
    <property type="match status" value="1"/>
</dbReference>
<evidence type="ECO:0000256" key="12">
    <source>
        <dbReference type="ARBA" id="ARBA00053103"/>
    </source>
</evidence>
<name>A0A379ZHA4_SERMA</name>
<evidence type="ECO:0000313" key="16">
    <source>
        <dbReference type="Proteomes" id="UP000254765"/>
    </source>
</evidence>
<dbReference type="NCBIfam" id="TIGR00905">
    <property type="entry name" value="2A0302"/>
    <property type="match status" value="1"/>
</dbReference>
<feature type="transmembrane region" description="Helical" evidence="14">
    <location>
        <begin position="276"/>
        <end position="300"/>
    </location>
</feature>
<dbReference type="FunFam" id="1.20.1740.10:FF:000012">
    <property type="entry name" value="Arginine/ornithine antiporter transporter"/>
    <property type="match status" value="1"/>
</dbReference>
<evidence type="ECO:0000256" key="3">
    <source>
        <dbReference type="ARBA" id="ARBA00022448"/>
    </source>
</evidence>
<dbReference type="AlphaFoldDB" id="A0A379ZHA4"/>
<feature type="transmembrane region" description="Helical" evidence="14">
    <location>
        <begin position="412"/>
        <end position="429"/>
    </location>
</feature>
<keyword evidence="5" id="KW-1003">Cell membrane</keyword>
<comment type="similarity">
    <text evidence="2">Belongs to the amino acid-polyamine-organocation (APC) superfamily. Basic amino acid/polyamine antiporter (APA) (TC 2.A.3.2) family.</text>
</comment>
<accession>A0A379ZHA4</accession>
<evidence type="ECO:0000256" key="7">
    <source>
        <dbReference type="ARBA" id="ARBA00022692"/>
    </source>
</evidence>
<feature type="transmembrane region" description="Helical" evidence="14">
    <location>
        <begin position="130"/>
        <end position="149"/>
    </location>
</feature>
<comment type="catalytic activity">
    <reaction evidence="11">
        <text>L-ornithine(in) + L-arginine(out) = L-ornithine(out) + L-arginine(in)</text>
        <dbReference type="Rhea" id="RHEA:34991"/>
        <dbReference type="ChEBI" id="CHEBI:32682"/>
        <dbReference type="ChEBI" id="CHEBI:46911"/>
    </reaction>
    <physiologicalReaction direction="left-to-right" evidence="11">
        <dbReference type="Rhea" id="RHEA:34992"/>
    </physiologicalReaction>
</comment>
<sequence length="697" mass="76472">MEKKLGLTALTALVLSSMLGAGVFSLPQNMAQVASPAALLLGWGITGVGILFLAFAMLLLTRLRPDLDGGIFTYAKEGFGELVGFCSAWGYWLCAVIANVSYLVIVFAALSIFTDRGGNVILGDGNTWQALIAESALLWIVHALVLRGVQTAASINLAATLAKLLPLGMFAVLAAIAFKMDVFTLDFNGVALGKPVWEQVKDTMLITLWVFIGVEGAVVVSARARNKKDVGRATMLAVLSALAVYLMVTLLSLGVVPRSELAEMRNPSMAVLMVELIGPWGDVLIAAGLIVSVCGAYLSWTIMAAEVPLLAAQHGAFPRVFGKQNRHHAPSSSLWLTNIAVQLALVLIWLTGSNYNSLLTIASEMILVPYFLVGAFLFKVAYRRRDKRLIFAATGACVYGLWLLYASGLMHLLMSVLLYAPGLLVFMYARRGHRDINLLNRLEKSSIFLLLVATLPAGWFYVALKSPSHAAARQPHFVSSPFLLPRSPLLIRQWLRLRFQMQLIIIIIQALTVRHECPRREASGGGFGQAENGRHFMAEKLLHALPLFAAWEALIAKGNTAFNQRRDRLAMMHYQQALGVAQAIIAEKPWLNVEYAARVNALNIFESALAALIVTFNNITHLRLRQTPLRGVEPHVHQARLAIEQVMDDTSLCEQMQQAAERHLLRFRIETLQVLREHRLPETGICAPAGNHSATVH</sequence>
<evidence type="ECO:0000256" key="11">
    <source>
        <dbReference type="ARBA" id="ARBA00050169"/>
    </source>
</evidence>
<dbReference type="Pfam" id="PF13520">
    <property type="entry name" value="AA_permease_2"/>
    <property type="match status" value="1"/>
</dbReference>
<feature type="transmembrane region" description="Helical" evidence="14">
    <location>
        <begin position="41"/>
        <end position="61"/>
    </location>
</feature>
<proteinExistence type="inferred from homology"/>
<evidence type="ECO:0000313" key="15">
    <source>
        <dbReference type="EMBL" id="SUI61835.1"/>
    </source>
</evidence>
<evidence type="ECO:0000256" key="8">
    <source>
        <dbReference type="ARBA" id="ARBA00022970"/>
    </source>
</evidence>
<evidence type="ECO:0000256" key="2">
    <source>
        <dbReference type="ARBA" id="ARBA00008220"/>
    </source>
</evidence>
<feature type="transmembrane region" description="Helical" evidence="14">
    <location>
        <begin position="234"/>
        <end position="256"/>
    </location>
</feature>
<feature type="transmembrane region" description="Helical" evidence="14">
    <location>
        <begin position="333"/>
        <end position="352"/>
    </location>
</feature>
<keyword evidence="8" id="KW-0029">Amino-acid transport</keyword>
<feature type="transmembrane region" description="Helical" evidence="14">
    <location>
        <begin position="203"/>
        <end position="222"/>
    </location>
</feature>
<organism evidence="15 16">
    <name type="scientific">Serratia marcescens</name>
    <dbReference type="NCBI Taxonomy" id="615"/>
    <lineage>
        <taxon>Bacteria</taxon>
        <taxon>Pseudomonadati</taxon>
        <taxon>Pseudomonadota</taxon>
        <taxon>Gammaproteobacteria</taxon>
        <taxon>Enterobacterales</taxon>
        <taxon>Yersiniaceae</taxon>
        <taxon>Serratia</taxon>
    </lineage>
</organism>
<feature type="transmembrane region" description="Helical" evidence="14">
    <location>
        <begin position="358"/>
        <end position="377"/>
    </location>
</feature>
<dbReference type="GO" id="GO:0005886">
    <property type="term" value="C:plasma membrane"/>
    <property type="evidence" value="ECO:0007669"/>
    <property type="project" value="UniProtKB-SubCell"/>
</dbReference>
<dbReference type="Gene3D" id="1.20.1740.10">
    <property type="entry name" value="Amino acid/polyamine transporter I"/>
    <property type="match status" value="1"/>
</dbReference>
<evidence type="ECO:0000256" key="1">
    <source>
        <dbReference type="ARBA" id="ARBA00004429"/>
    </source>
</evidence>